<feature type="transmembrane region" description="Helical" evidence="2">
    <location>
        <begin position="144"/>
        <end position="172"/>
    </location>
</feature>
<keyword evidence="2" id="KW-0472">Membrane</keyword>
<evidence type="ECO:0000313" key="4">
    <source>
        <dbReference type="Proteomes" id="UP000199494"/>
    </source>
</evidence>
<dbReference type="GO" id="GO:0015128">
    <property type="term" value="F:gluconate transmembrane transporter activity"/>
    <property type="evidence" value="ECO:0007669"/>
    <property type="project" value="InterPro"/>
</dbReference>
<feature type="transmembrane region" description="Helical" evidence="2">
    <location>
        <begin position="453"/>
        <end position="477"/>
    </location>
</feature>
<feature type="transmembrane region" description="Helical" evidence="2">
    <location>
        <begin position="179"/>
        <end position="202"/>
    </location>
</feature>
<feature type="compositionally biased region" description="Low complexity" evidence="1">
    <location>
        <begin position="215"/>
        <end position="230"/>
    </location>
</feature>
<sequence length="478" mass="48528">MSDTAILINTAVAIVAIVVLIVRFKLNPLIALVMGACYLGLATGLGAGGTVDTVSAGFGDIMAEIGLLIAFGVLMGAVLRDLGAIERLVDKLLHALGPRGVPHGMALTITTFLQSIYLDVLLVISAPLARGIAPRLGKYGTARMATALAIGLECGIVFTIPGVGALALAGLLEVSLGKYLLFGLLVVIPTVAIAITVMTFVLTRGWWKPELDEQAAGPDTPAGATAAPSAERPDASEPDTTAEERTTVSASGGVSTMAEPRTRKQPSLALLFAPLALALLLVATGAITEVANWSNPVVAFLSTPTVALLIGLVGTCVIGRYVMGQPAVEESLASGLRQSGQILLLSGVGGSLAAVIDAAGLGDILGKYLSAATWAPLLVVWLIAAVLHVAVGSVTISAITAAGLLAPVAPSLGLDPVLIALAAGAGSLFMVHLTSNTFWLLQSLMGQTTRGTLKTCSVGVSVASVIAMGPILLLSVFL</sequence>
<organism evidence="3 4">
    <name type="scientific">Prauserella marina</name>
    <dbReference type="NCBI Taxonomy" id="530584"/>
    <lineage>
        <taxon>Bacteria</taxon>
        <taxon>Bacillati</taxon>
        <taxon>Actinomycetota</taxon>
        <taxon>Actinomycetes</taxon>
        <taxon>Pseudonocardiales</taxon>
        <taxon>Pseudonocardiaceae</taxon>
        <taxon>Prauserella</taxon>
    </lineage>
</organism>
<dbReference type="Proteomes" id="UP000199494">
    <property type="component" value="Unassembled WGS sequence"/>
</dbReference>
<feature type="transmembrane region" description="Helical" evidence="2">
    <location>
        <begin position="417"/>
        <end position="441"/>
    </location>
</feature>
<dbReference type="EMBL" id="FMZE01000008">
    <property type="protein sequence ID" value="SDD40072.1"/>
    <property type="molecule type" value="Genomic_DNA"/>
</dbReference>
<dbReference type="PANTHER" id="PTHR30354">
    <property type="entry name" value="GNT FAMILY GLUCONATE TRANSPORTER"/>
    <property type="match status" value="1"/>
</dbReference>
<keyword evidence="2" id="KW-1133">Transmembrane helix</keyword>
<proteinExistence type="predicted"/>
<feature type="transmembrane region" description="Helical" evidence="2">
    <location>
        <begin position="267"/>
        <end position="287"/>
    </location>
</feature>
<dbReference type="InterPro" id="IPR003474">
    <property type="entry name" value="Glcn_transporter"/>
</dbReference>
<name>A0A222VTU6_9PSEU</name>
<dbReference type="Pfam" id="PF02447">
    <property type="entry name" value="GntP_permease"/>
    <property type="match status" value="2"/>
</dbReference>
<feature type="transmembrane region" description="Helical" evidence="2">
    <location>
        <begin position="29"/>
        <end position="49"/>
    </location>
</feature>
<protein>
    <submittedName>
        <fullName evidence="3">H+/gluconate symporter</fullName>
    </submittedName>
</protein>
<dbReference type="PANTHER" id="PTHR30354:SF11">
    <property type="entry name" value="PERMEASE"/>
    <property type="match status" value="1"/>
</dbReference>
<feature type="transmembrane region" description="Helical" evidence="2">
    <location>
        <begin position="61"/>
        <end position="79"/>
    </location>
</feature>
<feature type="transmembrane region" description="Helical" evidence="2">
    <location>
        <begin position="299"/>
        <end position="322"/>
    </location>
</feature>
<evidence type="ECO:0000256" key="2">
    <source>
        <dbReference type="SAM" id="Phobius"/>
    </source>
</evidence>
<feature type="transmembrane region" description="Helical" evidence="2">
    <location>
        <begin position="377"/>
        <end position="405"/>
    </location>
</feature>
<dbReference type="KEGG" id="pmad:BAY61_22640"/>
<keyword evidence="4" id="KW-1185">Reference proteome</keyword>
<gene>
    <name evidence="3" type="ORF">SAMN05421630_10843</name>
</gene>
<evidence type="ECO:0000256" key="1">
    <source>
        <dbReference type="SAM" id="MobiDB-lite"/>
    </source>
</evidence>
<accession>A0A222VTU6</accession>
<dbReference type="GO" id="GO:0005886">
    <property type="term" value="C:plasma membrane"/>
    <property type="evidence" value="ECO:0007669"/>
    <property type="project" value="TreeGrafter"/>
</dbReference>
<keyword evidence="2" id="KW-0812">Transmembrane</keyword>
<feature type="region of interest" description="Disordered" evidence="1">
    <location>
        <begin position="213"/>
        <end position="261"/>
    </location>
</feature>
<reference evidence="3 4" key="1">
    <citation type="submission" date="2016-10" db="EMBL/GenBank/DDBJ databases">
        <authorList>
            <person name="de Groot N.N."/>
        </authorList>
    </citation>
    <scope>NUCLEOTIDE SEQUENCE [LARGE SCALE GENOMIC DNA]</scope>
    <source>
        <strain evidence="3 4">CGMCC 4.5506</strain>
    </source>
</reference>
<feature type="transmembrane region" description="Helical" evidence="2">
    <location>
        <begin position="6"/>
        <end position="22"/>
    </location>
</feature>
<evidence type="ECO:0000313" key="3">
    <source>
        <dbReference type="EMBL" id="SDD40072.1"/>
    </source>
</evidence>
<dbReference type="RefSeq" id="WP_091807604.1">
    <property type="nucleotide sequence ID" value="NZ_CP016353.1"/>
</dbReference>
<dbReference type="AlphaFoldDB" id="A0A222VTU6"/>
<dbReference type="OrthoDB" id="3636773at2"/>
<dbReference type="STRING" id="530584.SAMN05421630_10843"/>